<evidence type="ECO:0000313" key="1">
    <source>
        <dbReference type="EMBL" id="GHO60897.1"/>
    </source>
</evidence>
<evidence type="ECO:0000313" key="2">
    <source>
        <dbReference type="Proteomes" id="UP000654345"/>
    </source>
</evidence>
<dbReference type="Proteomes" id="UP000654345">
    <property type="component" value="Unassembled WGS sequence"/>
</dbReference>
<keyword evidence="2" id="KW-1185">Reference proteome</keyword>
<organism evidence="1 2">
    <name type="scientific">Ktedonobacter robiniae</name>
    <dbReference type="NCBI Taxonomy" id="2778365"/>
    <lineage>
        <taxon>Bacteria</taxon>
        <taxon>Bacillati</taxon>
        <taxon>Chloroflexota</taxon>
        <taxon>Ktedonobacteria</taxon>
        <taxon>Ktedonobacterales</taxon>
        <taxon>Ktedonobacteraceae</taxon>
        <taxon>Ktedonobacter</taxon>
    </lineage>
</organism>
<dbReference type="EMBL" id="BNJG01000007">
    <property type="protein sequence ID" value="GHO60897.1"/>
    <property type="molecule type" value="Genomic_DNA"/>
</dbReference>
<protein>
    <submittedName>
        <fullName evidence="1">Uncharacterized protein</fullName>
    </submittedName>
</protein>
<comment type="caution">
    <text evidence="1">The sequence shown here is derived from an EMBL/GenBank/DDBJ whole genome shotgun (WGS) entry which is preliminary data.</text>
</comment>
<proteinExistence type="predicted"/>
<sequence>MPGPKRNRRERTDEWAQIKQWTLWPEQEWYEAIRPLILFHETAGGRAKEIDVPQRTLARKLEAETIPVA</sequence>
<reference evidence="1 2" key="1">
    <citation type="journal article" date="2021" name="Int. J. Syst. Evol. Microbiol.">
        <title>Reticulibacter mediterranei gen. nov., sp. nov., within the new family Reticulibacteraceae fam. nov., and Ktedonospora formicarum gen. nov., sp. nov., Ktedonobacter robiniae sp. nov., Dictyobacter formicarum sp. nov. and Dictyobacter arantiisoli sp. nov., belonging to the class Ktedonobacteria.</title>
        <authorList>
            <person name="Yabe S."/>
            <person name="Zheng Y."/>
            <person name="Wang C.M."/>
            <person name="Sakai Y."/>
            <person name="Abe K."/>
            <person name="Yokota A."/>
            <person name="Donadio S."/>
            <person name="Cavaletti L."/>
            <person name="Monciardini P."/>
        </authorList>
    </citation>
    <scope>NUCLEOTIDE SEQUENCE [LARGE SCALE GENOMIC DNA]</scope>
    <source>
        <strain evidence="1 2">SOSP1-30</strain>
    </source>
</reference>
<name>A0ABQ3V8N1_9CHLR</name>
<dbReference type="RefSeq" id="WP_201376923.1">
    <property type="nucleotide sequence ID" value="NZ_BNJG01000007.1"/>
</dbReference>
<accession>A0ABQ3V8N1</accession>
<gene>
    <name evidence="1" type="ORF">KSB_93720</name>
</gene>